<evidence type="ECO:0000256" key="6">
    <source>
        <dbReference type="SAM" id="Phobius"/>
    </source>
</evidence>
<feature type="transmembrane region" description="Helical" evidence="6">
    <location>
        <begin position="93"/>
        <end position="114"/>
    </location>
</feature>
<feature type="transmembrane region" description="Helical" evidence="6">
    <location>
        <begin position="62"/>
        <end position="81"/>
    </location>
</feature>
<comment type="caution">
    <text evidence="7">The sequence shown here is derived from an EMBL/GenBank/DDBJ whole genome shotgun (WGS) entry which is preliminary data.</text>
</comment>
<comment type="subcellular location">
    <subcellularLocation>
        <location evidence="1">Cell membrane</location>
        <topology evidence="1">Multi-pass membrane protein</topology>
    </subcellularLocation>
</comment>
<feature type="transmembrane region" description="Helical" evidence="6">
    <location>
        <begin position="120"/>
        <end position="145"/>
    </location>
</feature>
<evidence type="ECO:0000313" key="8">
    <source>
        <dbReference type="Proteomes" id="UP000579945"/>
    </source>
</evidence>
<feature type="transmembrane region" description="Helical" evidence="6">
    <location>
        <begin position="21"/>
        <end position="42"/>
    </location>
</feature>
<proteinExistence type="predicted"/>
<feature type="transmembrane region" description="Helical" evidence="6">
    <location>
        <begin position="187"/>
        <end position="211"/>
    </location>
</feature>
<dbReference type="RefSeq" id="WP_183656877.1">
    <property type="nucleotide sequence ID" value="NZ_JACIBV010000001.1"/>
</dbReference>
<organism evidence="7 8">
    <name type="scientific">Nonomuraea dietziae</name>
    <dbReference type="NCBI Taxonomy" id="65515"/>
    <lineage>
        <taxon>Bacteria</taxon>
        <taxon>Bacillati</taxon>
        <taxon>Actinomycetota</taxon>
        <taxon>Actinomycetes</taxon>
        <taxon>Streptosporangiales</taxon>
        <taxon>Streptosporangiaceae</taxon>
        <taxon>Nonomuraea</taxon>
    </lineage>
</organism>
<dbReference type="Proteomes" id="UP000579945">
    <property type="component" value="Unassembled WGS sequence"/>
</dbReference>
<evidence type="ECO:0000256" key="2">
    <source>
        <dbReference type="ARBA" id="ARBA00022475"/>
    </source>
</evidence>
<protein>
    <submittedName>
        <fullName evidence="7">O-antigen/teichoic acid export membrane protein</fullName>
    </submittedName>
</protein>
<feature type="transmembrane region" description="Helical" evidence="6">
    <location>
        <begin position="232"/>
        <end position="256"/>
    </location>
</feature>
<dbReference type="GeneID" id="95393305"/>
<evidence type="ECO:0000256" key="5">
    <source>
        <dbReference type="ARBA" id="ARBA00023136"/>
    </source>
</evidence>
<dbReference type="AlphaFoldDB" id="A0A7W5VGL2"/>
<evidence type="ECO:0000256" key="4">
    <source>
        <dbReference type="ARBA" id="ARBA00022989"/>
    </source>
</evidence>
<feature type="transmembrane region" description="Helical" evidence="6">
    <location>
        <begin position="372"/>
        <end position="392"/>
    </location>
</feature>
<keyword evidence="5 6" id="KW-0472">Membrane</keyword>
<dbReference type="EMBL" id="JACIBV010000001">
    <property type="protein sequence ID" value="MBB3731194.1"/>
    <property type="molecule type" value="Genomic_DNA"/>
</dbReference>
<feature type="transmembrane region" description="Helical" evidence="6">
    <location>
        <begin position="157"/>
        <end position="181"/>
    </location>
</feature>
<feature type="transmembrane region" description="Helical" evidence="6">
    <location>
        <begin position="342"/>
        <end position="360"/>
    </location>
</feature>
<evidence type="ECO:0000256" key="1">
    <source>
        <dbReference type="ARBA" id="ARBA00004651"/>
    </source>
</evidence>
<reference evidence="7 8" key="1">
    <citation type="submission" date="2020-08" db="EMBL/GenBank/DDBJ databases">
        <title>Sequencing the genomes of 1000 actinobacteria strains.</title>
        <authorList>
            <person name="Klenk H.-P."/>
        </authorList>
    </citation>
    <scope>NUCLEOTIDE SEQUENCE [LARGE SCALE GENOMIC DNA]</scope>
    <source>
        <strain evidence="7 8">DSM 44320</strain>
    </source>
</reference>
<keyword evidence="8" id="KW-1185">Reference proteome</keyword>
<gene>
    <name evidence="7" type="ORF">FHR33_007054</name>
</gene>
<keyword evidence="2" id="KW-1003">Cell membrane</keyword>
<name>A0A7W5VGL2_9ACTN</name>
<accession>A0A7W5VGL2</accession>
<sequence length="440" mass="46899">MSDRSVLQKILRDLRNPLFRNGYALMANTGITAVLGMGYWLLATRFYTPEEFGSGQALITAMRLFASLTALGFVGALARYIPIAGRRTADVILRGYGMAAATGGVAAIGFLLTLPMWGEIYSVLGGLGHGLFFLGAVLVWSVFTLQDVALTGLRQAVWVPVNNLVFGLVKMGLLVALAGSLPEGGIFVSWVIPTAIALIPVNFLIFGLQVPKHVRETAGEARPPGLREMGRFLAGDFPGTLSMLAIVYLVPVLIAARVGEATFGRFSMAHTLGCMIELLAMNMAISLTVEGSFDRSRLAANARQALKRALLIITPIIGVACLAAPLILAVFGSEFATEGTTLLRLMALAVLPRVLIEVYLSSLRALGEARKLAVVQIGLAALVLASIMALFPFVGVNAVGYGLLFSELLVALLIFRSLRKVLKGGETGRHRVTQRSSEAA</sequence>
<dbReference type="GO" id="GO:0005886">
    <property type="term" value="C:plasma membrane"/>
    <property type="evidence" value="ECO:0007669"/>
    <property type="project" value="UniProtKB-SubCell"/>
</dbReference>
<keyword evidence="3 6" id="KW-0812">Transmembrane</keyword>
<keyword evidence="4 6" id="KW-1133">Transmembrane helix</keyword>
<dbReference type="PANTHER" id="PTHR30250:SF26">
    <property type="entry name" value="PSMA PROTEIN"/>
    <property type="match status" value="1"/>
</dbReference>
<evidence type="ECO:0000313" key="7">
    <source>
        <dbReference type="EMBL" id="MBB3731194.1"/>
    </source>
</evidence>
<dbReference type="InterPro" id="IPR050833">
    <property type="entry name" value="Poly_Biosynth_Transport"/>
</dbReference>
<dbReference type="PANTHER" id="PTHR30250">
    <property type="entry name" value="PST FAMILY PREDICTED COLANIC ACID TRANSPORTER"/>
    <property type="match status" value="1"/>
</dbReference>
<feature type="transmembrane region" description="Helical" evidence="6">
    <location>
        <begin position="398"/>
        <end position="415"/>
    </location>
</feature>
<feature type="transmembrane region" description="Helical" evidence="6">
    <location>
        <begin position="268"/>
        <end position="289"/>
    </location>
</feature>
<feature type="transmembrane region" description="Helical" evidence="6">
    <location>
        <begin position="309"/>
        <end position="330"/>
    </location>
</feature>
<evidence type="ECO:0000256" key="3">
    <source>
        <dbReference type="ARBA" id="ARBA00022692"/>
    </source>
</evidence>